<dbReference type="GO" id="GO:0016020">
    <property type="term" value="C:membrane"/>
    <property type="evidence" value="ECO:0007669"/>
    <property type="project" value="TreeGrafter"/>
</dbReference>
<dbReference type="eggNOG" id="COG0596">
    <property type="taxonomic scope" value="Bacteria"/>
</dbReference>
<dbReference type="Proteomes" id="UP000027778">
    <property type="component" value="Unassembled WGS sequence"/>
</dbReference>
<dbReference type="OrthoDB" id="59888at2"/>
<dbReference type="PANTHER" id="PTHR43798:SF33">
    <property type="entry name" value="HYDROLASE, PUTATIVE (AFU_ORTHOLOGUE AFUA_2G14860)-RELATED"/>
    <property type="match status" value="1"/>
</dbReference>
<dbReference type="AlphaFoldDB" id="A0A073KQK7"/>
<keyword evidence="3" id="KW-1185">Reference proteome</keyword>
<name>A0A073KQK7_9BACI</name>
<dbReference type="GO" id="GO:0016787">
    <property type="term" value="F:hydrolase activity"/>
    <property type="evidence" value="ECO:0007669"/>
    <property type="project" value="UniProtKB-KW"/>
</dbReference>
<evidence type="ECO:0000313" key="3">
    <source>
        <dbReference type="Proteomes" id="UP000027778"/>
    </source>
</evidence>
<comment type="caution">
    <text evidence="2">The sequence shown here is derived from an EMBL/GenBank/DDBJ whole genome shotgun (WGS) entry which is preliminary data.</text>
</comment>
<gene>
    <name evidence="2" type="ORF">BAGA_23720</name>
</gene>
<dbReference type="RefSeq" id="WP_033674040.1">
    <property type="nucleotide sequence ID" value="NZ_JOTM01000005.1"/>
</dbReference>
<organism evidence="2 3">
    <name type="scientific">Bacillus gaemokensis</name>
    <dbReference type="NCBI Taxonomy" id="574375"/>
    <lineage>
        <taxon>Bacteria</taxon>
        <taxon>Bacillati</taxon>
        <taxon>Bacillota</taxon>
        <taxon>Bacilli</taxon>
        <taxon>Bacillales</taxon>
        <taxon>Bacillaceae</taxon>
        <taxon>Bacillus</taxon>
        <taxon>Bacillus cereus group</taxon>
    </lineage>
</organism>
<dbReference type="InterPro" id="IPR029058">
    <property type="entry name" value="AB_hydrolase_fold"/>
</dbReference>
<dbReference type="PRINTS" id="PR00111">
    <property type="entry name" value="ABHYDROLASE"/>
</dbReference>
<dbReference type="Gene3D" id="3.40.50.1820">
    <property type="entry name" value="alpha/beta hydrolase"/>
    <property type="match status" value="1"/>
</dbReference>
<keyword evidence="2" id="KW-0378">Hydrolase</keyword>
<sequence length="310" mass="35094">MSNFVEVLGKKIEVCIKGTGSQTIVIQTGMGCSFYDWMPIAEKLALNYKVVLFHRPGYGQSELGNEARTTLQATKELHELLHVLAIRQPIILIGHSYGGLCAQQFAMLHSNQLAAVILLDSTSMNLHRLDDLDLPISDETDSDDMWLQKYMNYANMNSDSLHAELHSTFVNQYGHLSLYKQNQYIDFSTSPLLYKATASELSEWKVCAKRMKQLGVTLEIPLIIIGRDPNYSIQQMIQGGMPHEEATKLEVVWQELIQEQRLLSKNSQYILAPNASHGIESDRPDIIIDTIHSLQKGDLNDSRNHKPFHN</sequence>
<dbReference type="SUPFAM" id="SSF53474">
    <property type="entry name" value="alpha/beta-Hydrolases"/>
    <property type="match status" value="1"/>
</dbReference>
<dbReference type="InterPro" id="IPR000073">
    <property type="entry name" value="AB_hydrolase_1"/>
</dbReference>
<reference evidence="2 3" key="1">
    <citation type="submission" date="2014-06" db="EMBL/GenBank/DDBJ databases">
        <title>Draft genome sequence of Bacillus gaemokensis JCM 15801 (MCCC 1A00707).</title>
        <authorList>
            <person name="Lai Q."/>
            <person name="Liu Y."/>
            <person name="Shao Z."/>
        </authorList>
    </citation>
    <scope>NUCLEOTIDE SEQUENCE [LARGE SCALE GENOMIC DNA]</scope>
    <source>
        <strain evidence="2 3">JCM 15801</strain>
    </source>
</reference>
<dbReference type="InterPro" id="IPR050266">
    <property type="entry name" value="AB_hydrolase_sf"/>
</dbReference>
<evidence type="ECO:0000313" key="2">
    <source>
        <dbReference type="EMBL" id="KEK24678.1"/>
    </source>
</evidence>
<dbReference type="EMBL" id="JOTM01000005">
    <property type="protein sequence ID" value="KEK24678.1"/>
    <property type="molecule type" value="Genomic_DNA"/>
</dbReference>
<dbReference type="STRING" id="574375.AZF08_08855"/>
<dbReference type="PANTHER" id="PTHR43798">
    <property type="entry name" value="MONOACYLGLYCEROL LIPASE"/>
    <property type="match status" value="1"/>
</dbReference>
<evidence type="ECO:0000259" key="1">
    <source>
        <dbReference type="Pfam" id="PF00561"/>
    </source>
</evidence>
<proteinExistence type="predicted"/>
<dbReference type="Pfam" id="PF00561">
    <property type="entry name" value="Abhydrolase_1"/>
    <property type="match status" value="1"/>
</dbReference>
<feature type="domain" description="AB hydrolase-1" evidence="1">
    <location>
        <begin position="23"/>
        <end position="176"/>
    </location>
</feature>
<accession>A0A073KQK7</accession>
<protein>
    <submittedName>
        <fullName evidence="2">Alpha/beta hydrolase</fullName>
    </submittedName>
</protein>